<name>A0ABV9KYP7_9BACT</name>
<protein>
    <submittedName>
        <fullName evidence="1">Phage virion morphogenesis protein</fullName>
    </submittedName>
</protein>
<evidence type="ECO:0000313" key="2">
    <source>
        <dbReference type="Proteomes" id="UP001596023"/>
    </source>
</evidence>
<gene>
    <name evidence="1" type="ORF">ACFO6W_15915</name>
</gene>
<proteinExistence type="predicted"/>
<dbReference type="InterPro" id="IPR006522">
    <property type="entry name" value="Phage_virion_morphogenesis"/>
</dbReference>
<sequence>MASIREAQEYVRIFNRIESAVRAIPARVAVLAVNFSKERFIKKNWIDRSVEGWPKTKKKKGSTLVASGRLKQSIRKVSVTPSRVVIGTNVPYARIHNEGGEISGTERVRSFVRKSHRRRSHTRKGKRIKATTVKEYRVKSFSREYHRKFIRRQFIGQSQELGNRISKLIQSEIDKAIRGL</sequence>
<dbReference type="EMBL" id="JBHSGN010000093">
    <property type="protein sequence ID" value="MFC4675187.1"/>
    <property type="molecule type" value="Genomic_DNA"/>
</dbReference>
<evidence type="ECO:0000313" key="1">
    <source>
        <dbReference type="EMBL" id="MFC4675187.1"/>
    </source>
</evidence>
<reference evidence="2" key="1">
    <citation type="journal article" date="2019" name="Int. J. Syst. Evol. Microbiol.">
        <title>The Global Catalogue of Microorganisms (GCM) 10K type strain sequencing project: providing services to taxonomists for standard genome sequencing and annotation.</title>
        <authorList>
            <consortium name="The Broad Institute Genomics Platform"/>
            <consortium name="The Broad Institute Genome Sequencing Center for Infectious Disease"/>
            <person name="Wu L."/>
            <person name="Ma J."/>
        </authorList>
    </citation>
    <scope>NUCLEOTIDE SEQUENCE [LARGE SCALE GENOMIC DNA]</scope>
    <source>
        <strain evidence="2">CCUG 66188</strain>
    </source>
</reference>
<accession>A0ABV9KYP7</accession>
<organism evidence="1 2">
    <name type="scientific">Dysgonomonas termitidis</name>
    <dbReference type="NCBI Taxonomy" id="1516126"/>
    <lineage>
        <taxon>Bacteria</taxon>
        <taxon>Pseudomonadati</taxon>
        <taxon>Bacteroidota</taxon>
        <taxon>Bacteroidia</taxon>
        <taxon>Bacteroidales</taxon>
        <taxon>Dysgonomonadaceae</taxon>
        <taxon>Dysgonomonas</taxon>
    </lineage>
</organism>
<dbReference type="Proteomes" id="UP001596023">
    <property type="component" value="Unassembled WGS sequence"/>
</dbReference>
<keyword evidence="2" id="KW-1185">Reference proteome</keyword>
<comment type="caution">
    <text evidence="1">The sequence shown here is derived from an EMBL/GenBank/DDBJ whole genome shotgun (WGS) entry which is preliminary data.</text>
</comment>
<dbReference type="RefSeq" id="WP_379998187.1">
    <property type="nucleotide sequence ID" value="NZ_JBHSGN010000093.1"/>
</dbReference>
<dbReference type="Pfam" id="PF05069">
    <property type="entry name" value="Phage_tail_S"/>
    <property type="match status" value="1"/>
</dbReference>